<dbReference type="RefSeq" id="WP_089945150.1">
    <property type="nucleotide sequence ID" value="NZ_FNOI01000001.1"/>
</dbReference>
<comment type="function">
    <text evidence="9">Catalyzes the dehydration of 6-phospho-D-gluconate to 2-dehydro-3-deoxy-6-phospho-D-gluconate.</text>
</comment>
<reference evidence="14" key="1">
    <citation type="submission" date="2016-10" db="EMBL/GenBank/DDBJ databases">
        <authorList>
            <person name="Varghese N."/>
            <person name="Submissions S."/>
        </authorList>
    </citation>
    <scope>NUCLEOTIDE SEQUENCE [LARGE SCALE GENOMIC DNA]</scope>
    <source>
        <strain evidence="14">DSM 26922</strain>
    </source>
</reference>
<dbReference type="InterPro" id="IPR020558">
    <property type="entry name" value="DiOHA_6PGluconate_deHydtase_CS"/>
</dbReference>
<evidence type="ECO:0000256" key="3">
    <source>
        <dbReference type="ARBA" id="ARBA00022723"/>
    </source>
</evidence>
<protein>
    <recommendedName>
        <fullName evidence="9 10">Phosphogluconate dehydratase</fullName>
        <ecNumber evidence="9 10">4.2.1.12</ecNumber>
    </recommendedName>
</protein>
<dbReference type="PANTHER" id="PTHR43661">
    <property type="entry name" value="D-XYLONATE DEHYDRATASE"/>
    <property type="match status" value="1"/>
</dbReference>
<dbReference type="Proteomes" id="UP000199441">
    <property type="component" value="Unassembled WGS sequence"/>
</dbReference>
<dbReference type="AlphaFoldDB" id="A0A1H2SWL2"/>
<comment type="cofactor">
    <cofactor evidence="9">
        <name>[4Fe-4S] cluster</name>
        <dbReference type="ChEBI" id="CHEBI:49883"/>
    </cofactor>
    <text evidence="9">Binds 1 [4Fe-4S] cluster.</text>
</comment>
<dbReference type="GO" id="GO:0009255">
    <property type="term" value="P:Entner-Doudoroff pathway through 6-phosphogluconate"/>
    <property type="evidence" value="ECO:0007669"/>
    <property type="project" value="UniProtKB-UniRule"/>
</dbReference>
<dbReference type="STRING" id="670155.SAMN04488001_0975"/>
<name>A0A1H2SWL2_9RHOB</name>
<keyword evidence="8 9" id="KW-0119">Carbohydrate metabolism</keyword>
<organism evidence="13 14">
    <name type="scientific">Litoreibacter albidus</name>
    <dbReference type="NCBI Taxonomy" id="670155"/>
    <lineage>
        <taxon>Bacteria</taxon>
        <taxon>Pseudomonadati</taxon>
        <taxon>Pseudomonadota</taxon>
        <taxon>Alphaproteobacteria</taxon>
        <taxon>Rhodobacterales</taxon>
        <taxon>Roseobacteraceae</taxon>
        <taxon>Litoreibacter</taxon>
    </lineage>
</organism>
<evidence type="ECO:0000313" key="13">
    <source>
        <dbReference type="EMBL" id="SDW36073.1"/>
    </source>
</evidence>
<feature type="domain" description="Dihydroxy-acid/6-phosphogluconate dehydratase N-terminal" evidence="11">
    <location>
        <begin position="68"/>
        <end position="379"/>
    </location>
</feature>
<dbReference type="InterPro" id="IPR037237">
    <property type="entry name" value="IlvD/EDD_N"/>
</dbReference>
<feature type="domain" description="Dihydroxy-acid/6-phosphogluconate dehydratase C-terminal" evidence="12">
    <location>
        <begin position="407"/>
        <end position="597"/>
    </location>
</feature>
<dbReference type="GO" id="GO:0004456">
    <property type="term" value="F:phosphogluconate dehydratase activity"/>
    <property type="evidence" value="ECO:0007669"/>
    <property type="project" value="UniProtKB-UniRule"/>
</dbReference>
<dbReference type="PANTHER" id="PTHR43661:SF1">
    <property type="entry name" value="PHOSPHOGLUCONATE DEHYDRATASE"/>
    <property type="match status" value="1"/>
</dbReference>
<dbReference type="OrthoDB" id="9807077at2"/>
<evidence type="ECO:0000256" key="8">
    <source>
        <dbReference type="ARBA" id="ARBA00023277"/>
    </source>
</evidence>
<accession>A0A1H2SWL2</accession>
<dbReference type="EMBL" id="FNOI01000001">
    <property type="protein sequence ID" value="SDW36073.1"/>
    <property type="molecule type" value="Genomic_DNA"/>
</dbReference>
<dbReference type="Gene3D" id="3.50.30.80">
    <property type="entry name" value="IlvD/EDD C-terminal domain-like"/>
    <property type="match status" value="1"/>
</dbReference>
<dbReference type="GO" id="GO:0046872">
    <property type="term" value="F:metal ion binding"/>
    <property type="evidence" value="ECO:0007669"/>
    <property type="project" value="UniProtKB-KW"/>
</dbReference>
<dbReference type="GO" id="GO:0005829">
    <property type="term" value="C:cytosol"/>
    <property type="evidence" value="ECO:0007669"/>
    <property type="project" value="TreeGrafter"/>
</dbReference>
<keyword evidence="2 9" id="KW-0004">4Fe-4S</keyword>
<keyword evidence="7 9" id="KW-0456">Lyase</keyword>
<keyword evidence="6 9" id="KW-0311">Gluconate utilization</keyword>
<evidence type="ECO:0000256" key="10">
    <source>
        <dbReference type="NCBIfam" id="TIGR01196"/>
    </source>
</evidence>
<feature type="binding site" evidence="9">
    <location>
        <position position="155"/>
    </location>
    <ligand>
        <name>[4Fe-4S] cluster</name>
        <dbReference type="ChEBI" id="CHEBI:49883"/>
    </ligand>
</feature>
<dbReference type="SUPFAM" id="SSF143975">
    <property type="entry name" value="IlvD/EDD N-terminal domain-like"/>
    <property type="match status" value="1"/>
</dbReference>
<dbReference type="NCBIfam" id="TIGR01196">
    <property type="entry name" value="edd"/>
    <property type="match status" value="1"/>
</dbReference>
<evidence type="ECO:0000256" key="4">
    <source>
        <dbReference type="ARBA" id="ARBA00023004"/>
    </source>
</evidence>
<dbReference type="GO" id="GO:0019521">
    <property type="term" value="P:D-gluconate metabolic process"/>
    <property type="evidence" value="ECO:0007669"/>
    <property type="project" value="UniProtKB-KW"/>
</dbReference>
<dbReference type="InterPro" id="IPR056740">
    <property type="entry name" value="ILV_EDD_C"/>
</dbReference>
<keyword evidence="14" id="KW-1185">Reference proteome</keyword>
<evidence type="ECO:0000259" key="12">
    <source>
        <dbReference type="Pfam" id="PF24877"/>
    </source>
</evidence>
<evidence type="ECO:0000313" key="14">
    <source>
        <dbReference type="Proteomes" id="UP000199441"/>
    </source>
</evidence>
<evidence type="ECO:0000256" key="9">
    <source>
        <dbReference type="HAMAP-Rule" id="MF_02094"/>
    </source>
</evidence>
<dbReference type="InterPro" id="IPR004786">
    <property type="entry name" value="6-phosphgluc_deHydtase"/>
</dbReference>
<dbReference type="PROSITE" id="PS00886">
    <property type="entry name" value="ILVD_EDD_1"/>
    <property type="match status" value="1"/>
</dbReference>
<proteinExistence type="inferred from homology"/>
<dbReference type="SUPFAM" id="SSF52016">
    <property type="entry name" value="LeuD/IlvD-like"/>
    <property type="match status" value="1"/>
</dbReference>
<keyword evidence="3 9" id="KW-0479">Metal-binding</keyword>
<dbReference type="InterPro" id="IPR000581">
    <property type="entry name" value="ILV_EDD_N"/>
</dbReference>
<dbReference type="EC" id="4.2.1.12" evidence="9 10"/>
<gene>
    <name evidence="9" type="primary">edd</name>
    <name evidence="13" type="ORF">SAMN04488001_0975</name>
</gene>
<dbReference type="UniPathway" id="UPA00226"/>
<dbReference type="PROSITE" id="PS00887">
    <property type="entry name" value="ILVD_EDD_2"/>
    <property type="match status" value="1"/>
</dbReference>
<sequence>MPLNSTIQDVTQRIIDRSKGARTTYMERMRQAAEEGPRRGHLTCGNQAHAYAAMEEDQAPMLEGTGGNIGIVTAYNDMLSAHQPFKDYPDLIKATARANGGTAQVAGGVPAMCDGVTQGQVGMELSLFSRDVIALSAGVALSHNTFDAAVYLGVCDKIVPGLIIAAATFGYLPGIFLPAGPMASGLPNDEKAKVRQKFASGEVGRDALMAAEMASYHSPGTCTFYGTANSNQMLMEFMGLHLPGSSFVNPNTEMRDALTSYGAKRALEITALGSDYTPVCDILDEKTFVNGLVGLMATGGSTNLVIHIMAMARAAGVILDLQDLSDLSDATPLMARVYPNGLADVNHFHAAGGLTYMIGELLDAGLLHPDTRTVMGDGLGLYARDPKLRNGELTWEDAPRETQNDRILRPVSDPFAPEGGLKQLNGNLGRGVIKVSAVAPERRFIEAPARIFHSQDAVKAAFKAGEFTTDTVVVVRFQGPKSNGMPELHGLTPVLAVLQDRGLKVALVTDGRMSGASGKVPAAIHVCPEAVDGGLIGKLQDGDIVRLDATAGTLEVLTEGVEARSAATPNLSDNSHGIGRELFSMFRQNAGIAADGAGVVV</sequence>
<keyword evidence="4 9" id="KW-0408">Iron</keyword>
<evidence type="ECO:0000256" key="5">
    <source>
        <dbReference type="ARBA" id="ARBA00023014"/>
    </source>
</evidence>
<keyword evidence="5 9" id="KW-0411">Iron-sulfur</keyword>
<dbReference type="InterPro" id="IPR042096">
    <property type="entry name" value="Dihydro-acid_dehy_C"/>
</dbReference>
<comment type="pathway">
    <text evidence="9">Carbohydrate metabolism; Entner-Doudoroff pathway.</text>
</comment>
<comment type="similarity">
    <text evidence="1 9">Belongs to the IlvD/Edd family.</text>
</comment>
<dbReference type="HAMAP" id="MF_02094">
    <property type="entry name" value="Edd"/>
    <property type="match status" value="1"/>
</dbReference>
<evidence type="ECO:0000256" key="6">
    <source>
        <dbReference type="ARBA" id="ARBA00023064"/>
    </source>
</evidence>
<comment type="catalytic activity">
    <reaction evidence="9">
        <text>6-phospho-D-gluconate = 2-dehydro-3-deoxy-6-phospho-D-gluconate + H2O</text>
        <dbReference type="Rhea" id="RHEA:17277"/>
        <dbReference type="ChEBI" id="CHEBI:15377"/>
        <dbReference type="ChEBI" id="CHEBI:57569"/>
        <dbReference type="ChEBI" id="CHEBI:58759"/>
        <dbReference type="EC" id="4.2.1.12"/>
    </reaction>
</comment>
<evidence type="ECO:0000259" key="11">
    <source>
        <dbReference type="Pfam" id="PF00920"/>
    </source>
</evidence>
<dbReference type="Pfam" id="PF24877">
    <property type="entry name" value="ILV_EDD_C"/>
    <property type="match status" value="1"/>
</dbReference>
<dbReference type="GO" id="GO:0051539">
    <property type="term" value="F:4 iron, 4 sulfur cluster binding"/>
    <property type="evidence" value="ECO:0007669"/>
    <property type="project" value="UniProtKB-UniRule"/>
</dbReference>
<evidence type="ECO:0000256" key="2">
    <source>
        <dbReference type="ARBA" id="ARBA00022485"/>
    </source>
</evidence>
<evidence type="ECO:0000256" key="7">
    <source>
        <dbReference type="ARBA" id="ARBA00023239"/>
    </source>
</evidence>
<evidence type="ECO:0000256" key="1">
    <source>
        <dbReference type="ARBA" id="ARBA00006486"/>
    </source>
</evidence>
<dbReference type="Pfam" id="PF00920">
    <property type="entry name" value="ILVD_EDD_N"/>
    <property type="match status" value="1"/>
</dbReference>
<feature type="binding site" evidence="9">
    <location>
        <position position="222"/>
    </location>
    <ligand>
        <name>[4Fe-4S] cluster</name>
        <dbReference type="ChEBI" id="CHEBI:49883"/>
    </ligand>
</feature>